<gene>
    <name evidence="1" type="ORF">AB0E89_18485</name>
</gene>
<keyword evidence="2" id="KW-1185">Reference proteome</keyword>
<dbReference type="RefSeq" id="WP_334580372.1">
    <property type="nucleotide sequence ID" value="NZ_JBEZVE010000009.1"/>
</dbReference>
<dbReference type="Proteomes" id="UP001550739">
    <property type="component" value="Unassembled WGS sequence"/>
</dbReference>
<protein>
    <submittedName>
        <fullName evidence="1">Uncharacterized protein</fullName>
    </submittedName>
</protein>
<dbReference type="EMBL" id="JBEZVE010000009">
    <property type="protein sequence ID" value="MEU3782533.1"/>
    <property type="molecule type" value="Genomic_DNA"/>
</dbReference>
<evidence type="ECO:0000313" key="2">
    <source>
        <dbReference type="Proteomes" id="UP001550739"/>
    </source>
</evidence>
<name>A0ABV2ZJ01_9ACTN</name>
<accession>A0ABV2ZJ01</accession>
<organism evidence="1 2">
    <name type="scientific">Streptomyces sp. 900129855</name>
    <dbReference type="NCBI Taxonomy" id="3155129"/>
    <lineage>
        <taxon>Bacteria</taxon>
        <taxon>Bacillati</taxon>
        <taxon>Actinomycetota</taxon>
        <taxon>Actinomycetes</taxon>
        <taxon>Kitasatosporales</taxon>
        <taxon>Streptomycetaceae</taxon>
        <taxon>Streptomyces</taxon>
    </lineage>
</organism>
<reference evidence="1 2" key="1">
    <citation type="submission" date="2024-06" db="EMBL/GenBank/DDBJ databases">
        <title>The Natural Products Discovery Center: Release of the First 8490 Sequenced Strains for Exploring Actinobacteria Biosynthetic Diversity.</title>
        <authorList>
            <person name="Kalkreuter E."/>
            <person name="Kautsar S.A."/>
            <person name="Yang D."/>
            <person name="Bader C.D."/>
            <person name="Teijaro C.N."/>
            <person name="Fluegel L."/>
            <person name="Davis C.M."/>
            <person name="Simpson J.R."/>
            <person name="Lauterbach L."/>
            <person name="Steele A.D."/>
            <person name="Gui C."/>
            <person name="Meng S."/>
            <person name="Li G."/>
            <person name="Viehrig K."/>
            <person name="Ye F."/>
            <person name="Su P."/>
            <person name="Kiefer A.F."/>
            <person name="Nichols A."/>
            <person name="Cepeda A.J."/>
            <person name="Yan W."/>
            <person name="Fan B."/>
            <person name="Jiang Y."/>
            <person name="Adhikari A."/>
            <person name="Zheng C.-J."/>
            <person name="Schuster L."/>
            <person name="Cowan T.M."/>
            <person name="Smanski M.J."/>
            <person name="Chevrette M.G."/>
            <person name="De Carvalho L.P.S."/>
            <person name="Shen B."/>
        </authorList>
    </citation>
    <scope>NUCLEOTIDE SEQUENCE [LARGE SCALE GENOMIC DNA]</scope>
    <source>
        <strain evidence="1 2">NPDC033843</strain>
    </source>
</reference>
<comment type="caution">
    <text evidence="1">The sequence shown here is derived from an EMBL/GenBank/DDBJ whole genome shotgun (WGS) entry which is preliminary data.</text>
</comment>
<evidence type="ECO:0000313" key="1">
    <source>
        <dbReference type="EMBL" id="MEU3782533.1"/>
    </source>
</evidence>
<sequence>MTGFPDAAFGAELVAALNAELGADSAYLFTTSRERPERGPVSVTDGRSRVSVLTANETYILTFVRGDRGWAHGATRDKGAVARAAQAWIAGTGLEEMAARWPFVEFSELQLAYERGDALATQWRIVRSHPSELYREVVELASGDPTVSRFFPGLGHNFLFMPNAFDSRILASVAFQAPGRFRLWTPDAAEPLCEGDPATVIAALADLLNGLEG</sequence>
<proteinExistence type="predicted"/>